<dbReference type="InterPro" id="IPR004993">
    <property type="entry name" value="GH3"/>
</dbReference>
<dbReference type="Proteomes" id="UP000184462">
    <property type="component" value="Unassembled WGS sequence"/>
</dbReference>
<dbReference type="PANTHER" id="PTHR31901">
    <property type="entry name" value="GH3 DOMAIN-CONTAINING PROTEIN"/>
    <property type="match status" value="1"/>
</dbReference>
<keyword evidence="4" id="KW-1185">Reference proteome</keyword>
<dbReference type="Pfam" id="PF23572">
    <property type="entry name" value="GH3_C"/>
    <property type="match status" value="1"/>
</dbReference>
<evidence type="ECO:0000259" key="1">
    <source>
        <dbReference type="Pfam" id="PF23571"/>
    </source>
</evidence>
<dbReference type="GO" id="GO:0016881">
    <property type="term" value="F:acid-amino acid ligase activity"/>
    <property type="evidence" value="ECO:0007669"/>
    <property type="project" value="TreeGrafter"/>
</dbReference>
<dbReference type="GO" id="GO:0005737">
    <property type="term" value="C:cytoplasm"/>
    <property type="evidence" value="ECO:0007669"/>
    <property type="project" value="TreeGrafter"/>
</dbReference>
<evidence type="ECO:0000313" key="3">
    <source>
        <dbReference type="EMBL" id="SHE52043.1"/>
    </source>
</evidence>
<gene>
    <name evidence="3" type="ORF">SAMN05444278_102196</name>
</gene>
<proteinExistence type="predicted"/>
<evidence type="ECO:0000313" key="4">
    <source>
        <dbReference type="Proteomes" id="UP000184462"/>
    </source>
</evidence>
<feature type="domain" description="GH3 middle" evidence="1">
    <location>
        <begin position="298"/>
        <end position="372"/>
    </location>
</feature>
<dbReference type="STRING" id="1155689.SAMN05444278_102196"/>
<sequence length="504" mass="57729">MGLLGSIVKSAVTLNQKLNIKSQPSKKTQEAVLRELLKASKNTAFGKYYGFHQILQSKDLLQQFQSNVPIHTYGKMKFWWEQQQKFSDITWPGKPDYFAKTSGTTGNKSKRIPITNDFSDSMRKVGLSLATELPNFPVPEEVFESHVLMLSSSSNLNLHENGHLEGEISGINIHNFPDWYDYFYCPGKEIAAIDNWDERIEEIIKKAPEWNVGSIAGIPSWVLRMLQAIMEHHQLDYIQDIWPNFRVYVSGGVAFETYRKDFEKISNKSLIIIDTYLASEGFFAYSAHPNSMAMRLAINHGYFYEFIPFDERGVDEMGEILENPKVFDLSQVNTTDEYILVVSTNAGAWRYVIGDTIKFTNLSPFEIKITGRTKFFLNVFGSQLSEEKLNAAVVYTANKLEASVNEYMVGAFSENNQHIHQWIVVTDDNINHKKFISLLDDKLKSLNHNYKVARQKTIDEVKLKVISKSDYAKYLEKTSKKGGQVKVQKVMQGEAIKTFLDFFD</sequence>
<dbReference type="OrthoDB" id="5678283at2"/>
<dbReference type="Pfam" id="PF23571">
    <property type="entry name" value="GH3_M"/>
    <property type="match status" value="1"/>
</dbReference>
<dbReference type="InterPro" id="IPR055377">
    <property type="entry name" value="GH3_M"/>
</dbReference>
<reference evidence="3 4" key="1">
    <citation type="submission" date="2016-11" db="EMBL/GenBank/DDBJ databases">
        <authorList>
            <person name="Jaros S."/>
            <person name="Januszkiewicz K."/>
            <person name="Wedrychowicz H."/>
        </authorList>
    </citation>
    <scope>NUCLEOTIDE SEQUENCE [LARGE SCALE GENOMIC DNA]</scope>
    <source>
        <strain evidence="3 4">DSM 25661</strain>
    </source>
</reference>
<organism evidence="3 4">
    <name type="scientific">Psychroflexus salarius</name>
    <dbReference type="NCBI Taxonomy" id="1155689"/>
    <lineage>
        <taxon>Bacteria</taxon>
        <taxon>Pseudomonadati</taxon>
        <taxon>Bacteroidota</taxon>
        <taxon>Flavobacteriia</taxon>
        <taxon>Flavobacteriales</taxon>
        <taxon>Flavobacteriaceae</taxon>
        <taxon>Psychroflexus</taxon>
    </lineage>
</organism>
<dbReference type="InterPro" id="IPR055378">
    <property type="entry name" value="GH3_C"/>
</dbReference>
<accession>A0A1M4U5T5</accession>
<dbReference type="AlphaFoldDB" id="A0A1M4U5T5"/>
<dbReference type="EMBL" id="FQTW01000002">
    <property type="protein sequence ID" value="SHE52043.1"/>
    <property type="molecule type" value="Genomic_DNA"/>
</dbReference>
<evidence type="ECO:0000259" key="2">
    <source>
        <dbReference type="Pfam" id="PF23572"/>
    </source>
</evidence>
<name>A0A1M4U5T5_9FLAO</name>
<dbReference type="Pfam" id="PF03321">
    <property type="entry name" value="GH3"/>
    <property type="match status" value="1"/>
</dbReference>
<protein>
    <submittedName>
        <fullName evidence="3">GH3 auxin-responsive promoter</fullName>
    </submittedName>
</protein>
<dbReference type="RefSeq" id="WP_073192240.1">
    <property type="nucleotide sequence ID" value="NZ_FQTW01000002.1"/>
</dbReference>
<dbReference type="PANTHER" id="PTHR31901:SF9">
    <property type="entry name" value="GH3 DOMAIN-CONTAINING PROTEIN"/>
    <property type="match status" value="1"/>
</dbReference>
<feature type="domain" description="GH3 C-terminal" evidence="2">
    <location>
        <begin position="388"/>
        <end position="492"/>
    </location>
</feature>